<dbReference type="InterPro" id="IPR038763">
    <property type="entry name" value="DHH_sf"/>
</dbReference>
<sequence>MQLDLQTNDHLAEVIRTAGSIAVIPAKLSPVDSFCAGAGVHLMLKSLEKKSKIFYPGAIPDGCKDLVDEKDIVSSFSQRQLTVSIDYSGEHEAKAWYEPETEILKVKLAPVSKDFDPALKVKTRLDTGFDFDTAIVLGANEFEDLGYMFTEIQRDLAKATIVDISNSGKNSRFGSINVVDTMCDTLSQLIVKRAPLWDLNITTEAAKALLVGITSK</sequence>
<evidence type="ECO:0000313" key="1">
    <source>
        <dbReference type="EMBL" id="KKT69695.1"/>
    </source>
</evidence>
<reference evidence="1 2" key="1">
    <citation type="journal article" date="2015" name="Nature">
        <title>rRNA introns, odd ribosomes, and small enigmatic genomes across a large radiation of phyla.</title>
        <authorList>
            <person name="Brown C.T."/>
            <person name="Hug L.A."/>
            <person name="Thomas B.C."/>
            <person name="Sharon I."/>
            <person name="Castelle C.J."/>
            <person name="Singh A."/>
            <person name="Wilkins M.J."/>
            <person name="Williams K.H."/>
            <person name="Banfield J.F."/>
        </authorList>
    </citation>
    <scope>NUCLEOTIDE SEQUENCE [LARGE SCALE GENOMIC DNA]</scope>
</reference>
<organism evidence="1 2">
    <name type="scientific">candidate division WWE3 bacterium GW2011_GWB1_44_4</name>
    <dbReference type="NCBI Taxonomy" id="1619116"/>
    <lineage>
        <taxon>Bacteria</taxon>
        <taxon>Katanobacteria</taxon>
    </lineage>
</organism>
<name>A0A0G1JEG4_UNCKA</name>
<proteinExistence type="predicted"/>
<gene>
    <name evidence="1" type="ORF">UW65_C0015G0004</name>
</gene>
<dbReference type="SUPFAM" id="SSF64182">
    <property type="entry name" value="DHH phosphoesterases"/>
    <property type="match status" value="1"/>
</dbReference>
<accession>A0A0G1JEG4</accession>
<protein>
    <submittedName>
        <fullName evidence="1">Uncharacterized protein</fullName>
    </submittedName>
</protein>
<evidence type="ECO:0000313" key="2">
    <source>
        <dbReference type="Proteomes" id="UP000034783"/>
    </source>
</evidence>
<dbReference type="EMBL" id="LCJD01000015">
    <property type="protein sequence ID" value="KKT69695.1"/>
    <property type="molecule type" value="Genomic_DNA"/>
</dbReference>
<dbReference type="Gene3D" id="3.90.1640.10">
    <property type="entry name" value="inorganic pyrophosphatase (n-terminal core)"/>
    <property type="match status" value="2"/>
</dbReference>
<dbReference type="AlphaFoldDB" id="A0A0G1JEG4"/>
<comment type="caution">
    <text evidence="1">The sequence shown here is derived from an EMBL/GenBank/DDBJ whole genome shotgun (WGS) entry which is preliminary data.</text>
</comment>
<dbReference type="Proteomes" id="UP000034783">
    <property type="component" value="Unassembled WGS sequence"/>
</dbReference>